<evidence type="ECO:0000313" key="2">
    <source>
        <dbReference type="Proteomes" id="UP000277204"/>
    </source>
</evidence>
<organism evidence="1 2">
    <name type="scientific">Schistosoma margrebowiei</name>
    <dbReference type="NCBI Taxonomy" id="48269"/>
    <lineage>
        <taxon>Eukaryota</taxon>
        <taxon>Metazoa</taxon>
        <taxon>Spiralia</taxon>
        <taxon>Lophotrochozoa</taxon>
        <taxon>Platyhelminthes</taxon>
        <taxon>Trematoda</taxon>
        <taxon>Digenea</taxon>
        <taxon>Strigeidida</taxon>
        <taxon>Schistosomatoidea</taxon>
        <taxon>Schistosomatidae</taxon>
        <taxon>Schistosoma</taxon>
    </lineage>
</organism>
<dbReference type="AlphaFoldDB" id="A0A183LP06"/>
<accession>A0A183LP06</accession>
<name>A0A183LP06_9TREM</name>
<keyword evidence="2" id="KW-1185">Reference proteome</keyword>
<evidence type="ECO:0000313" key="1">
    <source>
        <dbReference type="EMBL" id="VDO66560.1"/>
    </source>
</evidence>
<sequence>MVVGYSQQETLDLDFVRLGTRQQGVPEILRELMLPHGSDPEMSSVFMMKLKIICLLCLIDFDEMTMESIKKMKIHHNGH</sequence>
<protein>
    <submittedName>
        <fullName evidence="1">Uncharacterized protein</fullName>
    </submittedName>
</protein>
<gene>
    <name evidence="1" type="ORF">SMRZ_LOCUS5531</name>
</gene>
<dbReference type="Proteomes" id="UP000277204">
    <property type="component" value="Unassembled WGS sequence"/>
</dbReference>
<reference evidence="1 2" key="1">
    <citation type="submission" date="2018-11" db="EMBL/GenBank/DDBJ databases">
        <authorList>
            <consortium name="Pathogen Informatics"/>
        </authorList>
    </citation>
    <scope>NUCLEOTIDE SEQUENCE [LARGE SCALE GENOMIC DNA]</scope>
    <source>
        <strain evidence="1 2">Zambia</strain>
    </source>
</reference>
<dbReference type="EMBL" id="UZAI01001924">
    <property type="protein sequence ID" value="VDO66560.1"/>
    <property type="molecule type" value="Genomic_DNA"/>
</dbReference>
<proteinExistence type="predicted"/>